<feature type="transmembrane region" description="Helical" evidence="2">
    <location>
        <begin position="231"/>
        <end position="252"/>
    </location>
</feature>
<evidence type="ECO:0000256" key="1">
    <source>
        <dbReference type="SAM" id="MobiDB-lite"/>
    </source>
</evidence>
<dbReference type="Proteomes" id="UP000728647">
    <property type="component" value="Unassembled WGS sequence"/>
</dbReference>
<feature type="transmembrane region" description="Helical" evidence="2">
    <location>
        <begin position="70"/>
        <end position="92"/>
    </location>
</feature>
<dbReference type="EMBL" id="JABURA010000001">
    <property type="protein sequence ID" value="NUB90255.1"/>
    <property type="molecule type" value="Genomic_DNA"/>
</dbReference>
<dbReference type="Pfam" id="PF01944">
    <property type="entry name" value="SpoIIM"/>
    <property type="match status" value="1"/>
</dbReference>
<dbReference type="PANTHER" id="PTHR35337:SF1">
    <property type="entry name" value="SLR1478 PROTEIN"/>
    <property type="match status" value="1"/>
</dbReference>
<accession>A0A8J8GJA8</accession>
<feature type="transmembrane region" description="Helical" evidence="2">
    <location>
        <begin position="258"/>
        <end position="278"/>
    </location>
</feature>
<feature type="transmembrane region" description="Helical" evidence="2">
    <location>
        <begin position="207"/>
        <end position="224"/>
    </location>
</feature>
<feature type="transmembrane region" description="Helical" evidence="2">
    <location>
        <begin position="299"/>
        <end position="323"/>
    </location>
</feature>
<keyword evidence="2" id="KW-1133">Transmembrane helix</keyword>
<comment type="caution">
    <text evidence="3">The sequence shown here is derived from an EMBL/GenBank/DDBJ whole genome shotgun (WGS) entry which is preliminary data.</text>
</comment>
<dbReference type="InterPro" id="IPR002798">
    <property type="entry name" value="SpoIIM-like"/>
</dbReference>
<organism evidence="3 4">
    <name type="scientific">Haloterrigena gelatinilytica</name>
    <dbReference type="NCBI Taxonomy" id="2741724"/>
    <lineage>
        <taxon>Archaea</taxon>
        <taxon>Methanobacteriati</taxon>
        <taxon>Methanobacteriota</taxon>
        <taxon>Stenosarchaea group</taxon>
        <taxon>Halobacteria</taxon>
        <taxon>Halobacteriales</taxon>
        <taxon>Natrialbaceae</taxon>
        <taxon>Haloterrigena</taxon>
    </lineage>
</organism>
<evidence type="ECO:0000313" key="4">
    <source>
        <dbReference type="Proteomes" id="UP000728647"/>
    </source>
</evidence>
<feature type="region of interest" description="Disordered" evidence="1">
    <location>
        <begin position="1"/>
        <end position="64"/>
    </location>
</feature>
<gene>
    <name evidence="3" type="ORF">HT576_04295</name>
</gene>
<evidence type="ECO:0000313" key="3">
    <source>
        <dbReference type="EMBL" id="NUB90255.1"/>
    </source>
</evidence>
<dbReference type="PANTHER" id="PTHR35337">
    <property type="entry name" value="SLR1478 PROTEIN"/>
    <property type="match status" value="1"/>
</dbReference>
<evidence type="ECO:0000256" key="2">
    <source>
        <dbReference type="SAM" id="Phobius"/>
    </source>
</evidence>
<dbReference type="RefSeq" id="WP_174701349.1">
    <property type="nucleotide sequence ID" value="NZ_JABURA010000001.1"/>
</dbReference>
<feature type="transmembrane region" description="Helical" evidence="2">
    <location>
        <begin position="98"/>
        <end position="116"/>
    </location>
</feature>
<dbReference type="AlphaFoldDB" id="A0A8J8GJA8"/>
<feature type="compositionally biased region" description="Basic and acidic residues" evidence="1">
    <location>
        <begin position="1"/>
        <end position="56"/>
    </location>
</feature>
<reference evidence="3" key="1">
    <citation type="submission" date="2020-06" db="EMBL/GenBank/DDBJ databases">
        <title>Haloterrigena sp. nov., an extremely halophilic archaeon isolated from a saline sediment.</title>
        <authorList>
            <person name="Liu B.-B."/>
        </authorList>
    </citation>
    <scope>NUCLEOTIDE SEQUENCE</scope>
    <source>
        <strain evidence="3">SYSU A121-1</strain>
    </source>
</reference>
<keyword evidence="2" id="KW-0472">Membrane</keyword>
<dbReference type="OrthoDB" id="86288at2157"/>
<proteinExistence type="predicted"/>
<feature type="transmembrane region" description="Helical" evidence="2">
    <location>
        <begin position="137"/>
        <end position="159"/>
    </location>
</feature>
<name>A0A8J8GJA8_9EURY</name>
<protein>
    <submittedName>
        <fullName evidence="3">Stage II sporulation protein M</fullName>
    </submittedName>
</protein>
<keyword evidence="2" id="KW-0812">Transmembrane</keyword>
<sequence length="329" mass="33764">MSGSDDDRTGRSEATAGREERSPAYRRDDSRTDRPTVDLRDDREGAVSSPEPDRGGSEPPAAPGARRNRVWAALLLSLAVVAVGTAGTILVAHDAPTAAAGAAVLGVGLGAAGLVGRTIAPSLLSALETGWAEHRPYVWFSAALFAVGIAIGVALYAAGVDLTALLLEMITEDLGEGELPGGGVDPVGEIAFDPTASFFIANNTPPFLAAIGGGLTLGLVTLLIMVTNGLLIGNVAAVLGAETSPAVIVALIGPHGLFELPALFIAAAVGFRFVHRVGQRIAGSRDALFTKAYLARTTALVVFGWLLLVLAAFVEAYVTLLLADVLVPL</sequence>